<comment type="subcellular location">
    <subcellularLocation>
        <location evidence="1">Membrane</location>
    </subcellularLocation>
</comment>
<evidence type="ECO:0000256" key="3">
    <source>
        <dbReference type="ARBA" id="ARBA00022989"/>
    </source>
</evidence>
<feature type="domain" description="TMEM205-like" evidence="6">
    <location>
        <begin position="7"/>
        <end position="98"/>
    </location>
</feature>
<keyword evidence="8" id="KW-1185">Reference proteome</keyword>
<dbReference type="RefSeq" id="WP_386802008.1">
    <property type="nucleotide sequence ID" value="NZ_JBHTMU010000007.1"/>
</dbReference>
<keyword evidence="3 5" id="KW-1133">Transmembrane helix</keyword>
<dbReference type="Pfam" id="PF13664">
    <property type="entry name" value="DUF4149"/>
    <property type="match status" value="1"/>
</dbReference>
<evidence type="ECO:0000313" key="7">
    <source>
        <dbReference type="EMBL" id="MFD1341947.1"/>
    </source>
</evidence>
<evidence type="ECO:0000313" key="8">
    <source>
        <dbReference type="Proteomes" id="UP001597135"/>
    </source>
</evidence>
<keyword evidence="4 5" id="KW-0472">Membrane</keyword>
<accession>A0ABW3ZGH9</accession>
<evidence type="ECO:0000259" key="6">
    <source>
        <dbReference type="Pfam" id="PF13664"/>
    </source>
</evidence>
<dbReference type="EMBL" id="JBHTMU010000007">
    <property type="protein sequence ID" value="MFD1341947.1"/>
    <property type="molecule type" value="Genomic_DNA"/>
</dbReference>
<proteinExistence type="predicted"/>
<feature type="transmembrane region" description="Helical" evidence="5">
    <location>
        <begin position="46"/>
        <end position="63"/>
    </location>
</feature>
<sequence>MTALALLLTAALFGGMLLYSFGFAAFLFRHMPKDEAGRLLRRAFPVYYLLVIAVASTAALLRLPADPTSAALLAAVALTTIPARQVLMPQINAASDAGDRRRFGWLHGASVALGLLQIAATAIALLRFL</sequence>
<keyword evidence="2 5" id="KW-0812">Transmembrane</keyword>
<dbReference type="Proteomes" id="UP001597135">
    <property type="component" value="Unassembled WGS sequence"/>
</dbReference>
<evidence type="ECO:0000256" key="1">
    <source>
        <dbReference type="ARBA" id="ARBA00004370"/>
    </source>
</evidence>
<organism evidence="7 8">
    <name type="scientific">Litorisediminicola beolgyonensis</name>
    <dbReference type="NCBI Taxonomy" id="1173614"/>
    <lineage>
        <taxon>Bacteria</taxon>
        <taxon>Pseudomonadati</taxon>
        <taxon>Pseudomonadota</taxon>
        <taxon>Alphaproteobacteria</taxon>
        <taxon>Rhodobacterales</taxon>
        <taxon>Paracoccaceae</taxon>
        <taxon>Litorisediminicola</taxon>
    </lineage>
</organism>
<reference evidence="8" key="1">
    <citation type="journal article" date="2019" name="Int. J. Syst. Evol. Microbiol.">
        <title>The Global Catalogue of Microorganisms (GCM) 10K type strain sequencing project: providing services to taxonomists for standard genome sequencing and annotation.</title>
        <authorList>
            <consortium name="The Broad Institute Genomics Platform"/>
            <consortium name="The Broad Institute Genome Sequencing Center for Infectious Disease"/>
            <person name="Wu L."/>
            <person name="Ma J."/>
        </authorList>
    </citation>
    <scope>NUCLEOTIDE SEQUENCE [LARGE SCALE GENOMIC DNA]</scope>
    <source>
        <strain evidence="8">CCUG 62953</strain>
    </source>
</reference>
<gene>
    <name evidence="7" type="ORF">ACFQ4E_05905</name>
</gene>
<protein>
    <submittedName>
        <fullName evidence="7">DUF4149 domain-containing protein</fullName>
    </submittedName>
</protein>
<comment type="caution">
    <text evidence="7">The sequence shown here is derived from an EMBL/GenBank/DDBJ whole genome shotgun (WGS) entry which is preliminary data.</text>
</comment>
<evidence type="ECO:0000256" key="5">
    <source>
        <dbReference type="SAM" id="Phobius"/>
    </source>
</evidence>
<evidence type="ECO:0000256" key="2">
    <source>
        <dbReference type="ARBA" id="ARBA00022692"/>
    </source>
</evidence>
<feature type="transmembrane region" description="Helical" evidence="5">
    <location>
        <begin position="103"/>
        <end position="126"/>
    </location>
</feature>
<dbReference type="InterPro" id="IPR025423">
    <property type="entry name" value="TMEM205-like"/>
</dbReference>
<name>A0ABW3ZGH9_9RHOB</name>
<evidence type="ECO:0000256" key="4">
    <source>
        <dbReference type="ARBA" id="ARBA00023136"/>
    </source>
</evidence>